<evidence type="ECO:0000313" key="2">
    <source>
        <dbReference type="EMBL" id="WWC67954.1"/>
    </source>
</evidence>
<dbReference type="InterPro" id="IPR036291">
    <property type="entry name" value="NAD(P)-bd_dom_sf"/>
</dbReference>
<evidence type="ECO:0000313" key="1">
    <source>
        <dbReference type="EMBL" id="OCF47258.1"/>
    </source>
</evidence>
<dbReference type="EMBL" id="KV700117">
    <property type="protein sequence ID" value="OCF47258.1"/>
    <property type="molecule type" value="Genomic_DNA"/>
</dbReference>
<organism evidence="1">
    <name type="scientific">Kwoniella pini CBS 10737</name>
    <dbReference type="NCBI Taxonomy" id="1296096"/>
    <lineage>
        <taxon>Eukaryota</taxon>
        <taxon>Fungi</taxon>
        <taxon>Dikarya</taxon>
        <taxon>Basidiomycota</taxon>
        <taxon>Agaricomycotina</taxon>
        <taxon>Tremellomycetes</taxon>
        <taxon>Tremellales</taxon>
        <taxon>Cryptococcaceae</taxon>
        <taxon>Kwoniella</taxon>
    </lineage>
</organism>
<dbReference type="STRING" id="1296096.A0A1B9HVH1"/>
<reference evidence="2" key="4">
    <citation type="submission" date="2024-02" db="EMBL/GenBank/DDBJ databases">
        <title>Comparative genomics of Cryptococcus and Kwoniella reveals pathogenesis evolution and contrasting modes of karyotype evolution via chromosome fusion or intercentromeric recombination.</title>
        <authorList>
            <person name="Coelho M.A."/>
            <person name="David-Palma M."/>
            <person name="Shea T."/>
            <person name="Bowers K."/>
            <person name="McGinley-Smith S."/>
            <person name="Mohammad A.W."/>
            <person name="Gnirke A."/>
            <person name="Yurkov A.M."/>
            <person name="Nowrousian M."/>
            <person name="Sun S."/>
            <person name="Cuomo C.A."/>
            <person name="Heitman J."/>
        </authorList>
    </citation>
    <scope>NUCLEOTIDE SEQUENCE</scope>
    <source>
        <strain evidence="2">CBS 10737</strain>
    </source>
</reference>
<gene>
    <name evidence="1" type="ORF">I206_07036</name>
    <name evidence="2" type="ORF">I206_101873</name>
</gene>
<dbReference type="Gene3D" id="3.40.50.720">
    <property type="entry name" value="NAD(P)-binding Rossmann-like Domain"/>
    <property type="match status" value="1"/>
</dbReference>
<dbReference type="EMBL" id="CP144520">
    <property type="protein sequence ID" value="WWC67954.1"/>
    <property type="molecule type" value="Genomic_DNA"/>
</dbReference>
<protein>
    <submittedName>
        <fullName evidence="1">Short-chain dehydrogenase</fullName>
    </submittedName>
</protein>
<reference evidence="1" key="1">
    <citation type="submission" date="2013-07" db="EMBL/GenBank/DDBJ databases">
        <title>The Genome Sequence of Cryptococcus pinus CBS10737.</title>
        <authorList>
            <consortium name="The Broad Institute Genome Sequencing Platform"/>
            <person name="Cuomo C."/>
            <person name="Litvintseva A."/>
            <person name="Chen Y."/>
            <person name="Heitman J."/>
            <person name="Sun S."/>
            <person name="Springer D."/>
            <person name="Dromer F."/>
            <person name="Young S.K."/>
            <person name="Zeng Q."/>
            <person name="Gargeya S."/>
            <person name="Fitzgerald M."/>
            <person name="Abouelleil A."/>
            <person name="Alvarado L."/>
            <person name="Berlin A.M."/>
            <person name="Chapman S.B."/>
            <person name="Dewar J."/>
            <person name="Goldberg J."/>
            <person name="Griggs A."/>
            <person name="Gujja S."/>
            <person name="Hansen M."/>
            <person name="Howarth C."/>
            <person name="Imamovic A."/>
            <person name="Larimer J."/>
            <person name="McCowan C."/>
            <person name="Murphy C."/>
            <person name="Pearson M."/>
            <person name="Priest M."/>
            <person name="Roberts A."/>
            <person name="Saif S."/>
            <person name="Shea T."/>
            <person name="Sykes S."/>
            <person name="Wortman J."/>
            <person name="Nusbaum C."/>
            <person name="Birren B."/>
        </authorList>
    </citation>
    <scope>NUCLEOTIDE SEQUENCE [LARGE SCALE GENOMIC DNA]</scope>
    <source>
        <strain evidence="1">CBS 10737</strain>
    </source>
</reference>
<name>A0A1B9HVH1_9TREE</name>
<reference evidence="1" key="3">
    <citation type="submission" date="2016-07" db="EMBL/GenBank/DDBJ databases">
        <title>Evolution of pathogenesis and genome organization in the Tremellales.</title>
        <authorList>
            <person name="Cuomo C."/>
            <person name="Litvintseva A."/>
            <person name="Heitman J."/>
            <person name="Chen Y."/>
            <person name="Sun S."/>
            <person name="Springer D."/>
            <person name="Dromer F."/>
            <person name="Young S."/>
            <person name="Zeng Q."/>
            <person name="Chapman S."/>
            <person name="Gujja S."/>
            <person name="Saif S."/>
            <person name="Birren B."/>
        </authorList>
    </citation>
    <scope>NUCLEOTIDE SEQUENCE</scope>
    <source>
        <strain evidence="1">CBS 10737</strain>
    </source>
</reference>
<dbReference type="OrthoDB" id="5399006at2759"/>
<dbReference type="KEGG" id="kpin:30175405"/>
<dbReference type="Proteomes" id="UP000094020">
    <property type="component" value="Chromosome 2"/>
</dbReference>
<accession>A0A1B9HVH1</accession>
<dbReference type="RefSeq" id="XP_019008477.1">
    <property type="nucleotide sequence ID" value="XM_019158731.1"/>
</dbReference>
<dbReference type="AlphaFoldDB" id="A0A1B9HVH1"/>
<reference evidence="2" key="2">
    <citation type="submission" date="2013-07" db="EMBL/GenBank/DDBJ databases">
        <authorList>
            <consortium name="The Broad Institute Genome Sequencing Platform"/>
            <person name="Cuomo C."/>
            <person name="Litvintseva A."/>
            <person name="Chen Y."/>
            <person name="Heitman J."/>
            <person name="Sun S."/>
            <person name="Springer D."/>
            <person name="Dromer F."/>
            <person name="Young S.K."/>
            <person name="Zeng Q."/>
            <person name="Gargeya S."/>
            <person name="Fitzgerald M."/>
            <person name="Abouelleil A."/>
            <person name="Alvarado L."/>
            <person name="Berlin A.M."/>
            <person name="Chapman S.B."/>
            <person name="Dewar J."/>
            <person name="Goldberg J."/>
            <person name="Griggs A."/>
            <person name="Gujja S."/>
            <person name="Hansen M."/>
            <person name="Howarth C."/>
            <person name="Imamovic A."/>
            <person name="Larimer J."/>
            <person name="McCowan C."/>
            <person name="Murphy C."/>
            <person name="Pearson M."/>
            <person name="Priest M."/>
            <person name="Roberts A."/>
            <person name="Saif S."/>
            <person name="Shea T."/>
            <person name="Sykes S."/>
            <person name="Wortman J."/>
            <person name="Nusbaum C."/>
            <person name="Birren B."/>
        </authorList>
    </citation>
    <scope>NUCLEOTIDE SEQUENCE</scope>
    <source>
        <strain evidence="2">CBS 10737</strain>
    </source>
</reference>
<dbReference type="PANTHER" id="PTHR43431:SF7">
    <property type="entry name" value="OXIDOREDUCTASE, SHORT CHAIN DEHYDROGENASE_REDUCTASE FAMILY (AFU_ORTHOLOGUE AFUA_5G14000)"/>
    <property type="match status" value="1"/>
</dbReference>
<dbReference type="GeneID" id="30175405"/>
<sequence>MSSTRRIAVIIGAGPGLATSIAKQLSSTHSLVLLSRSLPNSLSKLNLPSTIPKENILALSSDGSATSLKKAFEDLKKHWPNGKVDIGIYNVNQSFGLRDFLDSDESQLRAGLESGVVGGWNFSQSIIPLFLSNEPDEITGARGVLLFTGATMSLRGGAKFSSLAPGMFARRSLSQSLAREFGPKGIHVGHIILDGIIETDRVKEMMGEDKDHSRLNPDHIAQTYLSMINQPRTAWTQELDIR</sequence>
<dbReference type="Pfam" id="PF00106">
    <property type="entry name" value="adh_short"/>
    <property type="match status" value="1"/>
</dbReference>
<keyword evidence="3" id="KW-1185">Reference proteome</keyword>
<proteinExistence type="predicted"/>
<dbReference type="PANTHER" id="PTHR43431">
    <property type="entry name" value="OXIDOREDUCTASE, SHORT CHAIN DEHYDROGENASE/REDUCTASE FAMILY (AFU_ORTHOLOGUE AFUA_5G14000)"/>
    <property type="match status" value="1"/>
</dbReference>
<evidence type="ECO:0000313" key="3">
    <source>
        <dbReference type="Proteomes" id="UP000094020"/>
    </source>
</evidence>
<dbReference type="InterPro" id="IPR002347">
    <property type="entry name" value="SDR_fam"/>
</dbReference>
<dbReference type="SUPFAM" id="SSF51735">
    <property type="entry name" value="NAD(P)-binding Rossmann-fold domains"/>
    <property type="match status" value="1"/>
</dbReference>